<name>A0A254TAN1_9BURK</name>
<dbReference type="EMBL" id="LSTO01000001">
    <property type="protein sequence ID" value="OWW19217.1"/>
    <property type="molecule type" value="Genomic_DNA"/>
</dbReference>
<evidence type="ECO:0000259" key="1">
    <source>
        <dbReference type="Pfam" id="PF00582"/>
    </source>
</evidence>
<dbReference type="InterPro" id="IPR014729">
    <property type="entry name" value="Rossmann-like_a/b/a_fold"/>
</dbReference>
<dbReference type="OrthoDB" id="5512223at2"/>
<dbReference type="Proteomes" id="UP000197535">
    <property type="component" value="Unassembled WGS sequence"/>
</dbReference>
<proteinExistence type="predicted"/>
<dbReference type="CDD" id="cd00293">
    <property type="entry name" value="USP-like"/>
    <property type="match status" value="1"/>
</dbReference>
<comment type="caution">
    <text evidence="2">The sequence shown here is derived from an EMBL/GenBank/DDBJ whole genome shotgun (WGS) entry which is preliminary data.</text>
</comment>
<dbReference type="RefSeq" id="WP_088706134.1">
    <property type="nucleotide sequence ID" value="NZ_LSTO01000001.1"/>
</dbReference>
<dbReference type="InterPro" id="IPR006016">
    <property type="entry name" value="UspA"/>
</dbReference>
<feature type="domain" description="UspA" evidence="1">
    <location>
        <begin position="5"/>
        <end position="135"/>
    </location>
</feature>
<gene>
    <name evidence="2" type="ORF">AYR66_06605</name>
</gene>
<evidence type="ECO:0000313" key="2">
    <source>
        <dbReference type="EMBL" id="OWW19217.1"/>
    </source>
</evidence>
<keyword evidence="3" id="KW-1185">Reference proteome</keyword>
<dbReference type="SUPFAM" id="SSF52402">
    <property type="entry name" value="Adenine nucleotide alpha hydrolases-like"/>
    <property type="match status" value="1"/>
</dbReference>
<dbReference type="AlphaFoldDB" id="A0A254TAN1"/>
<sequence>MGLKQVLIPVTLHTTARQLQSALAEAIVIYRSEPDVRVHLLNVQVPVSRHVSDFFDPAELRQIHLDTGMEELAEARQLLDAAEVPYKTHVEIGRTAETIVRVAQEFRCTRILMGHTTPSGLPGKLFGSLISQVRHLVQPMPGCQVIGS</sequence>
<accession>A0A254TAN1</accession>
<reference evidence="2 3" key="1">
    <citation type="submission" date="2016-02" db="EMBL/GenBank/DDBJ databases">
        <authorList>
            <person name="Wen L."/>
            <person name="He K."/>
            <person name="Yang H."/>
        </authorList>
    </citation>
    <scope>NUCLEOTIDE SEQUENCE [LARGE SCALE GENOMIC DNA]</scope>
    <source>
        <strain evidence="2 3">TSA40</strain>
    </source>
</reference>
<organism evidence="2 3">
    <name type="scientific">Noviherbaspirillum denitrificans</name>
    <dbReference type="NCBI Taxonomy" id="1968433"/>
    <lineage>
        <taxon>Bacteria</taxon>
        <taxon>Pseudomonadati</taxon>
        <taxon>Pseudomonadota</taxon>
        <taxon>Betaproteobacteria</taxon>
        <taxon>Burkholderiales</taxon>
        <taxon>Oxalobacteraceae</taxon>
        <taxon>Noviherbaspirillum</taxon>
    </lineage>
</organism>
<dbReference type="Gene3D" id="3.40.50.620">
    <property type="entry name" value="HUPs"/>
    <property type="match status" value="1"/>
</dbReference>
<dbReference type="Pfam" id="PF00582">
    <property type="entry name" value="Usp"/>
    <property type="match status" value="1"/>
</dbReference>
<protein>
    <recommendedName>
        <fullName evidence="1">UspA domain-containing protein</fullName>
    </recommendedName>
</protein>
<evidence type="ECO:0000313" key="3">
    <source>
        <dbReference type="Proteomes" id="UP000197535"/>
    </source>
</evidence>